<gene>
    <name evidence="2" type="ORF">LZ518_08520</name>
</gene>
<accession>A0ABT0S9X9</accession>
<feature type="signal peptide" evidence="1">
    <location>
        <begin position="1"/>
        <end position="19"/>
    </location>
</feature>
<comment type="caution">
    <text evidence="2">The sequence shown here is derived from an EMBL/GenBank/DDBJ whole genome shotgun (WGS) entry which is preliminary data.</text>
</comment>
<feature type="chain" id="PRO_5046662694" evidence="1">
    <location>
        <begin position="20"/>
        <end position="256"/>
    </location>
</feature>
<dbReference type="Proteomes" id="UP001165383">
    <property type="component" value="Unassembled WGS sequence"/>
</dbReference>
<proteinExistence type="predicted"/>
<dbReference type="EMBL" id="JAMGBB010000001">
    <property type="protein sequence ID" value="MCL6741173.1"/>
    <property type="molecule type" value="Genomic_DNA"/>
</dbReference>
<keyword evidence="1" id="KW-0732">Signal</keyword>
<reference evidence="2" key="1">
    <citation type="submission" date="2022-05" db="EMBL/GenBank/DDBJ databases">
        <authorList>
            <person name="Jo J.-H."/>
            <person name="Im W.-T."/>
        </authorList>
    </citation>
    <scope>NUCLEOTIDE SEQUENCE</scope>
    <source>
        <strain evidence="2">RB56-2</strain>
    </source>
</reference>
<keyword evidence="3" id="KW-1185">Reference proteome</keyword>
<dbReference type="RefSeq" id="WP_249915574.1">
    <property type="nucleotide sequence ID" value="NZ_JAMGBB010000001.1"/>
</dbReference>
<evidence type="ECO:0000256" key="1">
    <source>
        <dbReference type="SAM" id="SignalP"/>
    </source>
</evidence>
<sequence>MRKLILALALASASVPVFADTGFDFDTAKQGVTDRYSRGVITKQRDDELVTVTVTPTGEQWGRFIFSVAVFNKAGQPITVGSESITAQLPDGTTVASLPEHEVLKIANSRANWAKFGAAMAGAMASANSYGSYSGSTYGSGSGNVYGYGGYGRYTYSGSSYTSGTYYDPTAAAIKQQQTTYQINNIQAGLDNLVANVGNTYFETTTIDPGTGFAGQVMIDKLKFRRAGGDSAKRKEFIVVVTLNGRPYQFPFHVEG</sequence>
<evidence type="ECO:0000313" key="2">
    <source>
        <dbReference type="EMBL" id="MCL6741173.1"/>
    </source>
</evidence>
<name>A0ABT0S9X9_9SPHN</name>
<organism evidence="2 3">
    <name type="scientific">Sphingomonas brevis</name>
    <dbReference type="NCBI Taxonomy" id="2908206"/>
    <lineage>
        <taxon>Bacteria</taxon>
        <taxon>Pseudomonadati</taxon>
        <taxon>Pseudomonadota</taxon>
        <taxon>Alphaproteobacteria</taxon>
        <taxon>Sphingomonadales</taxon>
        <taxon>Sphingomonadaceae</taxon>
        <taxon>Sphingomonas</taxon>
    </lineage>
</organism>
<protein>
    <submittedName>
        <fullName evidence="2">Uncharacterized protein</fullName>
    </submittedName>
</protein>
<evidence type="ECO:0000313" key="3">
    <source>
        <dbReference type="Proteomes" id="UP001165383"/>
    </source>
</evidence>